<dbReference type="Proteomes" id="UP000076078">
    <property type="component" value="Unassembled WGS sequence"/>
</dbReference>
<sequence length="69" mass="7749">MGIIDAISNMGQMDRNLVKSTIAMNDSDSGSFLQGNSTNATWYPKKEYPPTCYESSYCPVYKKPSKSWN</sequence>
<proteinExistence type="predicted"/>
<reference evidence="1 2" key="1">
    <citation type="submission" date="2015-12" db="EMBL/GenBank/DDBJ databases">
        <title>Dictyostelia acquired genes for synthesis and detection of signals that induce cell-type specialization by lateral gene transfer from prokaryotes.</title>
        <authorList>
            <person name="Gloeckner G."/>
            <person name="Schaap P."/>
        </authorList>
    </citation>
    <scope>NUCLEOTIDE SEQUENCE [LARGE SCALE GENOMIC DNA]</scope>
    <source>
        <strain evidence="1 2">TK</strain>
    </source>
</reference>
<comment type="caution">
    <text evidence="1">The sequence shown here is derived from an EMBL/GenBank/DDBJ whole genome shotgun (WGS) entry which is preliminary data.</text>
</comment>
<dbReference type="AlphaFoldDB" id="A0A151Z650"/>
<accession>A0A151Z650</accession>
<gene>
    <name evidence="1" type="ORF">DLAC_10067</name>
</gene>
<dbReference type="EMBL" id="LODT01000041">
    <property type="protein sequence ID" value="KYQ89407.1"/>
    <property type="molecule type" value="Genomic_DNA"/>
</dbReference>
<keyword evidence="2" id="KW-1185">Reference proteome</keyword>
<evidence type="ECO:0000313" key="2">
    <source>
        <dbReference type="Proteomes" id="UP000076078"/>
    </source>
</evidence>
<name>A0A151Z650_TIELA</name>
<organism evidence="1 2">
    <name type="scientific">Tieghemostelium lacteum</name>
    <name type="common">Slime mold</name>
    <name type="synonym">Dictyostelium lacteum</name>
    <dbReference type="NCBI Taxonomy" id="361077"/>
    <lineage>
        <taxon>Eukaryota</taxon>
        <taxon>Amoebozoa</taxon>
        <taxon>Evosea</taxon>
        <taxon>Eumycetozoa</taxon>
        <taxon>Dictyostelia</taxon>
        <taxon>Dictyosteliales</taxon>
        <taxon>Raperosteliaceae</taxon>
        <taxon>Tieghemostelium</taxon>
    </lineage>
</organism>
<dbReference type="InParanoid" id="A0A151Z650"/>
<protein>
    <submittedName>
        <fullName evidence="1">Uncharacterized protein</fullName>
    </submittedName>
</protein>
<evidence type="ECO:0000313" key="1">
    <source>
        <dbReference type="EMBL" id="KYQ89407.1"/>
    </source>
</evidence>